<gene>
    <name evidence="3" type="ORF">THAR02_04732</name>
</gene>
<feature type="domain" description="DUF7907" evidence="2">
    <location>
        <begin position="32"/>
        <end position="200"/>
    </location>
</feature>
<dbReference type="InterPro" id="IPR057229">
    <property type="entry name" value="DUF7907"/>
</dbReference>
<dbReference type="OrthoDB" id="3518533at2759"/>
<dbReference type="EMBL" id="JOKZ01000121">
    <property type="protein sequence ID" value="KKP03162.1"/>
    <property type="molecule type" value="Genomic_DNA"/>
</dbReference>
<evidence type="ECO:0000256" key="1">
    <source>
        <dbReference type="SAM" id="SignalP"/>
    </source>
</evidence>
<evidence type="ECO:0000313" key="4">
    <source>
        <dbReference type="Proteomes" id="UP000034112"/>
    </source>
</evidence>
<comment type="caution">
    <text evidence="3">The sequence shown here is derived from an EMBL/GenBank/DDBJ whole genome shotgun (WGS) entry which is preliminary data.</text>
</comment>
<dbReference type="Proteomes" id="UP000034112">
    <property type="component" value="Unassembled WGS sequence"/>
</dbReference>
<dbReference type="Pfam" id="PF25484">
    <property type="entry name" value="DUF7907"/>
    <property type="match status" value="1"/>
</dbReference>
<reference evidence="4" key="1">
    <citation type="journal article" date="2015" name="Genome Announc.">
        <title>Draft whole-genome sequence of the biocontrol agent Trichoderma harzianum T6776.</title>
        <authorList>
            <person name="Baroncelli R."/>
            <person name="Piaggeschi G."/>
            <person name="Fiorini L."/>
            <person name="Bertolini E."/>
            <person name="Zapparata A."/>
            <person name="Pe M.E."/>
            <person name="Sarrocco S."/>
            <person name="Vannacci G."/>
        </authorList>
    </citation>
    <scope>NUCLEOTIDE SEQUENCE [LARGE SCALE GENOMIC DNA]</scope>
    <source>
        <strain evidence="4">T6776</strain>
    </source>
</reference>
<sequence length="236" mass="24831">MFVSTAALIGLVGAAAASPLNIVPNYPPVKQSTGFRLYVNVTDKALDFSPSVQGLYVNSIHVGAGLNEVGIGSKSQNPGIFYQNGTAADVRFNGATTITDQGTPLSPYGLSLSLDPDSKTLSSAYANGGLGTKGIQISQFPEGFRYLGPETYVICNVPLAYYQGTKFNVVKQAATTISSTGQVERNIPEGCVPVRLLPECATLEDLPAGSYSSHEFAVNSDCYADVASINWSLYGP</sequence>
<feature type="chain" id="PRO_5002530769" description="DUF7907 domain-containing protein" evidence="1">
    <location>
        <begin position="18"/>
        <end position="236"/>
    </location>
</feature>
<evidence type="ECO:0000259" key="2">
    <source>
        <dbReference type="Pfam" id="PF25484"/>
    </source>
</evidence>
<proteinExistence type="predicted"/>
<keyword evidence="1" id="KW-0732">Signal</keyword>
<dbReference type="AlphaFoldDB" id="A0A0F9ZSD0"/>
<protein>
    <recommendedName>
        <fullName evidence="2">DUF7907 domain-containing protein</fullName>
    </recommendedName>
</protein>
<evidence type="ECO:0000313" key="3">
    <source>
        <dbReference type="EMBL" id="KKP03162.1"/>
    </source>
</evidence>
<name>A0A0F9ZSD0_TRIHA</name>
<feature type="signal peptide" evidence="1">
    <location>
        <begin position="1"/>
        <end position="17"/>
    </location>
</feature>
<dbReference type="OMA" id="VASINWS"/>
<accession>A0A0F9ZSD0</accession>
<organism evidence="3 4">
    <name type="scientific">Trichoderma harzianum</name>
    <name type="common">Hypocrea lixii</name>
    <dbReference type="NCBI Taxonomy" id="5544"/>
    <lineage>
        <taxon>Eukaryota</taxon>
        <taxon>Fungi</taxon>
        <taxon>Dikarya</taxon>
        <taxon>Ascomycota</taxon>
        <taxon>Pezizomycotina</taxon>
        <taxon>Sordariomycetes</taxon>
        <taxon>Hypocreomycetidae</taxon>
        <taxon>Hypocreales</taxon>
        <taxon>Hypocreaceae</taxon>
        <taxon>Trichoderma</taxon>
    </lineage>
</organism>